<dbReference type="InParanoid" id="Q8A4I3"/>
<keyword evidence="1" id="KW-1133">Transmembrane helix</keyword>
<protein>
    <submittedName>
        <fullName evidence="2">Uncharacterized protein</fullName>
    </submittedName>
</protein>
<reference evidence="2 3" key="2">
    <citation type="journal article" date="2009" name="Proc. Natl. Acad. Sci. U.S.A.">
        <title>Characterizing a model human gut microbiota composed of members of its two dominant bacterial phyla.</title>
        <authorList>
            <person name="Mahowald M.A."/>
            <person name="Rey F.E."/>
            <person name="Seedorf H."/>
            <person name="Turnbaugh P.J."/>
            <person name="Fulton R.S."/>
            <person name="Wollam A."/>
            <person name="Shah N."/>
            <person name="Wang C."/>
            <person name="Magrini V."/>
            <person name="Wilson R.K."/>
            <person name="Cantarel B.L."/>
            <person name="Coutinho P.M."/>
            <person name="Henrissat B."/>
            <person name="Crock L.W."/>
            <person name="Russell A."/>
            <person name="Verberkmoes N.C."/>
            <person name="Hettich R.L."/>
            <person name="Gordon J.I."/>
        </authorList>
    </citation>
    <scope>NUCLEOTIDE SEQUENCE [LARGE SCALE GENOMIC DNA]</scope>
    <source>
        <strain evidence="3">ATCC 29148 / DSM 2079 / JCM 5827 / CCUG 10774 / NCTC 10582 / VPI-5482 / E50</strain>
    </source>
</reference>
<dbReference type="HOGENOM" id="CLU_2420976_0_0_10"/>
<organism evidence="2 3">
    <name type="scientific">Bacteroides thetaiotaomicron (strain ATCC 29148 / DSM 2079 / JCM 5827 / CCUG 10774 / NCTC 10582 / VPI-5482 / E50)</name>
    <dbReference type="NCBI Taxonomy" id="226186"/>
    <lineage>
        <taxon>Bacteria</taxon>
        <taxon>Pseudomonadati</taxon>
        <taxon>Bacteroidota</taxon>
        <taxon>Bacteroidia</taxon>
        <taxon>Bacteroidales</taxon>
        <taxon>Bacteroidaceae</taxon>
        <taxon>Bacteroides</taxon>
    </lineage>
</organism>
<evidence type="ECO:0000313" key="2">
    <source>
        <dbReference type="EMBL" id="AAO77723.1"/>
    </source>
</evidence>
<name>Q8A4I3_BACTN</name>
<keyword evidence="3" id="KW-1185">Reference proteome</keyword>
<evidence type="ECO:0000256" key="1">
    <source>
        <dbReference type="SAM" id="Phobius"/>
    </source>
</evidence>
<accession>Q8A4I3</accession>
<keyword evidence="1" id="KW-0472">Membrane</keyword>
<keyword evidence="1" id="KW-0812">Transmembrane</keyword>
<gene>
    <name evidence="2" type="ordered locus">BT_2616</name>
</gene>
<dbReference type="OrthoDB" id="964423at2"/>
<dbReference type="PaxDb" id="226186-BT_2616"/>
<sequence>MLHQWFPCGHLLLSYLTIYTLPFHISFTTLTMEKEQHIRVCNPLLQVDCEGPTLISYIVAKHLAHASRGTISHHHTYRSAYGGSYFGHHLR</sequence>
<evidence type="ECO:0000313" key="3">
    <source>
        <dbReference type="Proteomes" id="UP000001414"/>
    </source>
</evidence>
<dbReference type="KEGG" id="bth:BT_2616"/>
<dbReference type="EMBL" id="AE015928">
    <property type="protein sequence ID" value="AAO77723.1"/>
    <property type="molecule type" value="Genomic_DNA"/>
</dbReference>
<reference evidence="2 3" key="1">
    <citation type="journal article" date="2003" name="Science">
        <title>A genomic view of the human-Bacteroides thetaiotaomicron symbiosis.</title>
        <authorList>
            <person name="Xu J."/>
            <person name="Bjursell M.K."/>
            <person name="Himrod J."/>
            <person name="Deng S."/>
            <person name="Carmichael L.K."/>
            <person name="Chiang H.C."/>
            <person name="Hooper L.V."/>
            <person name="Gordon J.I."/>
        </authorList>
    </citation>
    <scope>NUCLEOTIDE SEQUENCE [LARGE SCALE GENOMIC DNA]</scope>
    <source>
        <strain evidence="3">ATCC 29148 / DSM 2079 / JCM 5827 / CCUG 10774 / NCTC 10582 / VPI-5482 / E50</strain>
    </source>
</reference>
<dbReference type="AlphaFoldDB" id="Q8A4I3"/>
<dbReference type="Proteomes" id="UP000001414">
    <property type="component" value="Chromosome"/>
</dbReference>
<feature type="transmembrane region" description="Helical" evidence="1">
    <location>
        <begin position="12"/>
        <end position="30"/>
    </location>
</feature>
<dbReference type="EnsemblBacteria" id="AAO77723">
    <property type="protein sequence ID" value="AAO77723"/>
    <property type="gene ID" value="BT_2616"/>
</dbReference>
<proteinExistence type="predicted"/>